<dbReference type="Gene3D" id="3.40.640.10">
    <property type="entry name" value="Type I PLP-dependent aspartate aminotransferase-like (Major domain)"/>
    <property type="match status" value="1"/>
</dbReference>
<evidence type="ECO:0000256" key="3">
    <source>
        <dbReference type="ARBA" id="ARBA00022576"/>
    </source>
</evidence>
<dbReference type="PANTHER" id="PTHR43807">
    <property type="entry name" value="FI04487P"/>
    <property type="match status" value="1"/>
</dbReference>
<evidence type="ECO:0000259" key="6">
    <source>
        <dbReference type="Pfam" id="PF00155"/>
    </source>
</evidence>
<dbReference type="InterPro" id="IPR015421">
    <property type="entry name" value="PyrdxlP-dep_Trfase_major"/>
</dbReference>
<dbReference type="EMBL" id="DYWX01000076">
    <property type="protein sequence ID" value="HJF28053.1"/>
    <property type="molecule type" value="Genomic_DNA"/>
</dbReference>
<dbReference type="SUPFAM" id="SSF53383">
    <property type="entry name" value="PLP-dependent transferases"/>
    <property type="match status" value="1"/>
</dbReference>
<sequence length="384" mass="43097">MLELSSKLPDLGVTIFSTMSNLAQKLGAINLSQGFPDFPAPPQLLDALSRATRGGFNQYAPSNGLPVLCGLVADLYQQRDQLCLDPVSEITITPGATLAIFCAIQASVRAGEEVIIFDPSYDSYAPSVQLAGARPVHIALEYPGFSVDWNKVKDAINDQTRMIIVNTPHNPTGTVWTEQDWQQLIELVHDRNIVILSDEVYEHLVFDDVRHISAASFPQLRERSFVVGSFGKTFHVTGWKTGFCVAPPPLMQLFRQIYQFVSFCGVTPIQVALTEYMQLHPEHIHQLSSFYQAKRDLFNTELAGTRFQWTPTQGTYFQNLDYREIRPDLDGLSMCHYLAQQHGVVAIPVSVFYKDPPQNIHLLRFCFAKKNETLIEAAHILAKV</sequence>
<keyword evidence="4" id="KW-0808">Transferase</keyword>
<comment type="cofactor">
    <cofactor evidence="1">
        <name>pyridoxal 5'-phosphate</name>
        <dbReference type="ChEBI" id="CHEBI:597326"/>
    </cofactor>
</comment>
<evidence type="ECO:0000256" key="2">
    <source>
        <dbReference type="ARBA" id="ARBA00007441"/>
    </source>
</evidence>
<dbReference type="PANTHER" id="PTHR43807:SF20">
    <property type="entry name" value="FI04487P"/>
    <property type="match status" value="1"/>
</dbReference>
<dbReference type="FunFam" id="3.40.640.10:FF:000033">
    <property type="entry name" value="Aspartate aminotransferase"/>
    <property type="match status" value="1"/>
</dbReference>
<keyword evidence="5" id="KW-0663">Pyridoxal phosphate</keyword>
<dbReference type="InterPro" id="IPR015424">
    <property type="entry name" value="PyrdxlP-dep_Trfase"/>
</dbReference>
<proteinExistence type="inferred from homology"/>
<dbReference type="InterPro" id="IPR051326">
    <property type="entry name" value="Kynurenine-oxoglutarate_AT"/>
</dbReference>
<name>A0A9D2ZZ85_ACILW</name>
<reference evidence="7" key="2">
    <citation type="submission" date="2021-09" db="EMBL/GenBank/DDBJ databases">
        <authorList>
            <person name="Gilroy R."/>
        </authorList>
    </citation>
    <scope>NUCLEOTIDE SEQUENCE</scope>
    <source>
        <strain evidence="7">CHK135-1449</strain>
    </source>
</reference>
<reference evidence="7" key="1">
    <citation type="journal article" date="2021" name="PeerJ">
        <title>Extensive microbial diversity within the chicken gut microbiome revealed by metagenomics and culture.</title>
        <authorList>
            <person name="Gilroy R."/>
            <person name="Ravi A."/>
            <person name="Getino M."/>
            <person name="Pursley I."/>
            <person name="Horton D.L."/>
            <person name="Alikhan N.F."/>
            <person name="Baker D."/>
            <person name="Gharbi K."/>
            <person name="Hall N."/>
            <person name="Watson M."/>
            <person name="Adriaenssens E.M."/>
            <person name="Foster-Nyarko E."/>
            <person name="Jarju S."/>
            <person name="Secka A."/>
            <person name="Antonio M."/>
            <person name="Oren A."/>
            <person name="Chaudhuri R.R."/>
            <person name="La Ragione R."/>
            <person name="Hildebrand F."/>
            <person name="Pallen M.J."/>
        </authorList>
    </citation>
    <scope>NUCLEOTIDE SEQUENCE</scope>
    <source>
        <strain evidence="7">CHK135-1449</strain>
    </source>
</reference>
<dbReference type="AlphaFoldDB" id="A0A9D2ZZ85"/>
<dbReference type="InterPro" id="IPR004839">
    <property type="entry name" value="Aminotransferase_I/II_large"/>
</dbReference>
<dbReference type="Gene3D" id="3.90.1150.10">
    <property type="entry name" value="Aspartate Aminotransferase, domain 1"/>
    <property type="match status" value="1"/>
</dbReference>
<dbReference type="CDD" id="cd00609">
    <property type="entry name" value="AAT_like"/>
    <property type="match status" value="1"/>
</dbReference>
<dbReference type="GO" id="GO:0016212">
    <property type="term" value="F:kynurenine-oxoglutarate transaminase activity"/>
    <property type="evidence" value="ECO:0007669"/>
    <property type="project" value="TreeGrafter"/>
</dbReference>
<accession>A0A9D2ZZ85</accession>
<evidence type="ECO:0000313" key="7">
    <source>
        <dbReference type="EMBL" id="HJF28053.1"/>
    </source>
</evidence>
<keyword evidence="3 7" id="KW-0032">Aminotransferase</keyword>
<evidence type="ECO:0000313" key="8">
    <source>
        <dbReference type="Proteomes" id="UP000787156"/>
    </source>
</evidence>
<dbReference type="NCBIfam" id="NF006569">
    <property type="entry name" value="PRK09082.1"/>
    <property type="match status" value="1"/>
</dbReference>
<comment type="similarity">
    <text evidence="2">Belongs to the class-I pyridoxal-phosphate-dependent aminotransferase family.</text>
</comment>
<gene>
    <name evidence="7" type="ORF">K8V79_07375</name>
</gene>
<protein>
    <submittedName>
        <fullName evidence="7">Aminotransferase class I/II-fold pyridoxal phosphate-dependent enzyme</fullName>
    </submittedName>
</protein>
<dbReference type="InterPro" id="IPR015422">
    <property type="entry name" value="PyrdxlP-dep_Trfase_small"/>
</dbReference>
<dbReference type="GO" id="GO:0005737">
    <property type="term" value="C:cytoplasm"/>
    <property type="evidence" value="ECO:0007669"/>
    <property type="project" value="TreeGrafter"/>
</dbReference>
<dbReference type="GO" id="GO:0030170">
    <property type="term" value="F:pyridoxal phosphate binding"/>
    <property type="evidence" value="ECO:0007669"/>
    <property type="project" value="InterPro"/>
</dbReference>
<comment type="caution">
    <text evidence="7">The sequence shown here is derived from an EMBL/GenBank/DDBJ whole genome shotgun (WGS) entry which is preliminary data.</text>
</comment>
<evidence type="ECO:0000256" key="1">
    <source>
        <dbReference type="ARBA" id="ARBA00001933"/>
    </source>
</evidence>
<organism evidence="7 8">
    <name type="scientific">Acinetobacter lwoffii</name>
    <dbReference type="NCBI Taxonomy" id="28090"/>
    <lineage>
        <taxon>Bacteria</taxon>
        <taxon>Pseudomonadati</taxon>
        <taxon>Pseudomonadota</taxon>
        <taxon>Gammaproteobacteria</taxon>
        <taxon>Moraxellales</taxon>
        <taxon>Moraxellaceae</taxon>
        <taxon>Acinetobacter</taxon>
    </lineage>
</organism>
<evidence type="ECO:0000256" key="5">
    <source>
        <dbReference type="ARBA" id="ARBA00022898"/>
    </source>
</evidence>
<dbReference type="Proteomes" id="UP000787156">
    <property type="component" value="Unassembled WGS sequence"/>
</dbReference>
<dbReference type="Pfam" id="PF00155">
    <property type="entry name" value="Aminotran_1_2"/>
    <property type="match status" value="1"/>
</dbReference>
<evidence type="ECO:0000256" key="4">
    <source>
        <dbReference type="ARBA" id="ARBA00022679"/>
    </source>
</evidence>
<feature type="domain" description="Aminotransferase class I/classII large" evidence="6">
    <location>
        <begin position="29"/>
        <end position="378"/>
    </location>
</feature>